<accession>A0A8S5PRN4</accession>
<proteinExistence type="predicted"/>
<name>A0A8S5PRN4_9CAUD</name>
<reference evidence="1" key="1">
    <citation type="journal article" date="2021" name="Proc. Natl. Acad. Sci. U.S.A.">
        <title>A Catalog of Tens of Thousands of Viruses from Human Metagenomes Reveals Hidden Associations with Chronic Diseases.</title>
        <authorList>
            <person name="Tisza M.J."/>
            <person name="Buck C.B."/>
        </authorList>
    </citation>
    <scope>NUCLEOTIDE SEQUENCE</scope>
    <source>
        <strain evidence="1">CtMs97</strain>
    </source>
</reference>
<sequence>MRILPRCHGTHSTAPSTLYFSIPFLRLRRLPRKGFDIRKFN</sequence>
<dbReference type="EMBL" id="BK015494">
    <property type="protein sequence ID" value="DAE09815.1"/>
    <property type="molecule type" value="Genomic_DNA"/>
</dbReference>
<evidence type="ECO:0000313" key="1">
    <source>
        <dbReference type="EMBL" id="DAE09815.1"/>
    </source>
</evidence>
<protein>
    <submittedName>
        <fullName evidence="1">Uncharacterized protein</fullName>
    </submittedName>
</protein>
<organism evidence="1">
    <name type="scientific">Siphoviridae sp. ctMs97</name>
    <dbReference type="NCBI Taxonomy" id="2825464"/>
    <lineage>
        <taxon>Viruses</taxon>
        <taxon>Duplodnaviria</taxon>
        <taxon>Heunggongvirae</taxon>
        <taxon>Uroviricota</taxon>
        <taxon>Caudoviricetes</taxon>
    </lineage>
</organism>